<dbReference type="EMBL" id="CAESAC010000025">
    <property type="protein sequence ID" value="CAB4332815.1"/>
    <property type="molecule type" value="Genomic_DNA"/>
</dbReference>
<keyword evidence="3" id="KW-0547">Nucleotide-binding</keyword>
<dbReference type="PROSITE" id="PS50011">
    <property type="entry name" value="PROTEIN_KINASE_DOM"/>
    <property type="match status" value="1"/>
</dbReference>
<protein>
    <submittedName>
        <fullName evidence="8">Unannotated protein</fullName>
    </submittedName>
</protein>
<evidence type="ECO:0000256" key="3">
    <source>
        <dbReference type="ARBA" id="ARBA00022741"/>
    </source>
</evidence>
<dbReference type="GO" id="GO:0004674">
    <property type="term" value="F:protein serine/threonine kinase activity"/>
    <property type="evidence" value="ECO:0007669"/>
    <property type="project" value="UniProtKB-KW"/>
</dbReference>
<evidence type="ECO:0000259" key="7">
    <source>
        <dbReference type="PROSITE" id="PS51178"/>
    </source>
</evidence>
<dbReference type="Pfam" id="PF03793">
    <property type="entry name" value="PASTA"/>
    <property type="match status" value="4"/>
</dbReference>
<dbReference type="CDD" id="cd14014">
    <property type="entry name" value="STKc_PknB_like"/>
    <property type="match status" value="1"/>
</dbReference>
<dbReference type="SMART" id="SM00740">
    <property type="entry name" value="PASTA"/>
    <property type="match status" value="4"/>
</dbReference>
<evidence type="ECO:0000313" key="8">
    <source>
        <dbReference type="EMBL" id="CAB4332815.1"/>
    </source>
</evidence>
<evidence type="ECO:0000256" key="1">
    <source>
        <dbReference type="ARBA" id="ARBA00022527"/>
    </source>
</evidence>
<keyword evidence="5" id="KW-0067">ATP-binding</keyword>
<dbReference type="SUPFAM" id="SSF54184">
    <property type="entry name" value="Penicillin-binding protein 2x (pbp-2x), c-terminal domain"/>
    <property type="match status" value="1"/>
</dbReference>
<dbReference type="PROSITE" id="PS51178">
    <property type="entry name" value="PASTA"/>
    <property type="match status" value="4"/>
</dbReference>
<reference evidence="8" key="1">
    <citation type="submission" date="2020-05" db="EMBL/GenBank/DDBJ databases">
        <authorList>
            <person name="Chiriac C."/>
            <person name="Salcher M."/>
            <person name="Ghai R."/>
            <person name="Kavagutti S V."/>
        </authorList>
    </citation>
    <scope>NUCLEOTIDE SEQUENCE</scope>
</reference>
<dbReference type="CDD" id="cd06575">
    <property type="entry name" value="PASTA_Pbp2x-like_2"/>
    <property type="match status" value="1"/>
</dbReference>
<evidence type="ECO:0000259" key="6">
    <source>
        <dbReference type="PROSITE" id="PS50011"/>
    </source>
</evidence>
<dbReference type="GO" id="GO:0005524">
    <property type="term" value="F:ATP binding"/>
    <property type="evidence" value="ECO:0007669"/>
    <property type="project" value="UniProtKB-KW"/>
</dbReference>
<dbReference type="AlphaFoldDB" id="A0A6J5YQP5"/>
<dbReference type="SMART" id="SM00220">
    <property type="entry name" value="S_TKc"/>
    <property type="match status" value="1"/>
</dbReference>
<name>A0A6J5YQP5_9ZZZZ</name>
<feature type="domain" description="PASTA" evidence="7">
    <location>
        <begin position="372"/>
        <end position="439"/>
    </location>
</feature>
<feature type="domain" description="PASTA" evidence="7">
    <location>
        <begin position="508"/>
        <end position="574"/>
    </location>
</feature>
<evidence type="ECO:0000313" key="9">
    <source>
        <dbReference type="EMBL" id="CAB4671479.1"/>
    </source>
</evidence>
<dbReference type="InterPro" id="IPR011009">
    <property type="entry name" value="Kinase-like_dom_sf"/>
</dbReference>
<evidence type="ECO:0000256" key="5">
    <source>
        <dbReference type="ARBA" id="ARBA00022840"/>
    </source>
</evidence>
<gene>
    <name evidence="9" type="ORF">UFOPK2355_00097</name>
    <name evidence="8" type="ORF">UFOPK4028_00313</name>
</gene>
<dbReference type="SUPFAM" id="SSF56112">
    <property type="entry name" value="Protein kinase-like (PK-like)"/>
    <property type="match status" value="1"/>
</dbReference>
<feature type="domain" description="PASTA" evidence="7">
    <location>
        <begin position="440"/>
        <end position="507"/>
    </location>
</feature>
<dbReference type="InterPro" id="IPR000719">
    <property type="entry name" value="Prot_kinase_dom"/>
</dbReference>
<feature type="domain" description="Protein kinase" evidence="6">
    <location>
        <begin position="13"/>
        <end position="281"/>
    </location>
</feature>
<dbReference type="PANTHER" id="PTHR43289">
    <property type="entry name" value="MITOGEN-ACTIVATED PROTEIN KINASE KINASE KINASE 20-RELATED"/>
    <property type="match status" value="1"/>
</dbReference>
<dbReference type="Gene3D" id="1.10.510.10">
    <property type="entry name" value="Transferase(Phosphotransferase) domain 1"/>
    <property type="match status" value="1"/>
</dbReference>
<dbReference type="FunFam" id="1.10.510.10:FF:000021">
    <property type="entry name" value="Serine/threonine protein kinase"/>
    <property type="match status" value="1"/>
</dbReference>
<dbReference type="Pfam" id="PF00069">
    <property type="entry name" value="Pkinase"/>
    <property type="match status" value="1"/>
</dbReference>
<dbReference type="Gene3D" id="3.30.200.20">
    <property type="entry name" value="Phosphorylase Kinase, domain 1"/>
    <property type="match status" value="1"/>
</dbReference>
<dbReference type="FunFam" id="3.30.200.20:FF:000035">
    <property type="entry name" value="Serine/threonine protein kinase Stk1"/>
    <property type="match status" value="1"/>
</dbReference>
<dbReference type="PANTHER" id="PTHR43289:SF34">
    <property type="entry name" value="SERINE_THREONINE-PROTEIN KINASE YBDM-RELATED"/>
    <property type="match status" value="1"/>
</dbReference>
<keyword evidence="2" id="KW-0808">Transferase</keyword>
<dbReference type="Gene3D" id="3.30.10.20">
    <property type="match status" value="4"/>
</dbReference>
<dbReference type="NCBIfam" id="NF033483">
    <property type="entry name" value="PknB_PASTA_kin"/>
    <property type="match status" value="1"/>
</dbReference>
<organism evidence="8">
    <name type="scientific">freshwater metagenome</name>
    <dbReference type="NCBI Taxonomy" id="449393"/>
    <lineage>
        <taxon>unclassified sequences</taxon>
        <taxon>metagenomes</taxon>
        <taxon>ecological metagenomes</taxon>
    </lineage>
</organism>
<dbReference type="CDD" id="cd06577">
    <property type="entry name" value="PASTA_pknB"/>
    <property type="match status" value="3"/>
</dbReference>
<dbReference type="PROSITE" id="PS00108">
    <property type="entry name" value="PROTEIN_KINASE_ST"/>
    <property type="match status" value="1"/>
</dbReference>
<evidence type="ECO:0000256" key="4">
    <source>
        <dbReference type="ARBA" id="ARBA00022777"/>
    </source>
</evidence>
<dbReference type="InterPro" id="IPR008271">
    <property type="entry name" value="Ser/Thr_kinase_AS"/>
</dbReference>
<accession>A0A6J5YQP5</accession>
<dbReference type="EMBL" id="CAEZXF010000010">
    <property type="protein sequence ID" value="CAB4671479.1"/>
    <property type="molecule type" value="Genomic_DNA"/>
</dbReference>
<evidence type="ECO:0000256" key="2">
    <source>
        <dbReference type="ARBA" id="ARBA00022679"/>
    </source>
</evidence>
<dbReference type="InterPro" id="IPR005543">
    <property type="entry name" value="PASTA_dom"/>
</dbReference>
<keyword evidence="4" id="KW-0418">Kinase</keyword>
<feature type="domain" description="PASTA" evidence="7">
    <location>
        <begin position="575"/>
        <end position="633"/>
    </location>
</feature>
<proteinExistence type="predicted"/>
<sequence>MSDLTGELIDNRYLLQRQIASGGMATIYAALDTRLDRAVAVKIMHAHLASDEAFVSRFIKEAKATAALSHPNIVSIQDQGWNEGGAPAVFIVMELVEGTTLRDFLNENAPLTVEQTFQIINPVLSALAAAHKIGIIHRDIKPENILIAKDGRIKVADFGLARNSSVGQTLTAESSVVLGSVSYLSPEQVQRGIADARSDIYAIGIVLYEMLVGSKPYDGDTPIQIAYKHVNERIPKINTLKGNTPERLVEIVFSATSPNPDERPKNAGDLLNVLRQIQEELDPNRRQLSLELDLPPIRIKTSKRGKVSVTSKLSGIKERTSQLISSKPINITKPEESTGTKRRRVSRRVKRNRFIALLILVSLVFGVVKFLDIGKVTVPSLVGLSKAEAVKVLDDLALESEVSDEVFSEDVQKGRIISTKPGGGGRISPEGVVGLVISKGPERILISNLVGITPDIASQKIADLGLAVGEIFEVYDMKIESGFVIKTEPESGSEVKRSSTVNLIVSKGIEKITLTSFVGKGGEQALSELTETGFDVDVEYKFSDGVFKGQVISQTPDKSDAIPKGSKIKLFVSKGPEFIFVPNVIGKSKNSATLDLENLGLRVSIKGSGKVNNISPAIGSKVKQGSLITLTLR</sequence>
<keyword evidence="1" id="KW-0723">Serine/threonine-protein kinase</keyword>